<gene>
    <name evidence="3" type="ORF">HUO14_03615</name>
</gene>
<comment type="caution">
    <text evidence="3">The sequence shown here is derived from an EMBL/GenBank/DDBJ whole genome shotgun (WGS) entry which is preliminary data.</text>
</comment>
<feature type="region of interest" description="Disordered" evidence="1">
    <location>
        <begin position="38"/>
        <end position="60"/>
    </location>
</feature>
<accession>A0ABX2MZX3</accession>
<protein>
    <recommendedName>
        <fullName evidence="5">Lipoprotein</fullName>
    </recommendedName>
</protein>
<evidence type="ECO:0000313" key="3">
    <source>
        <dbReference type="EMBL" id="NVD26995.1"/>
    </source>
</evidence>
<feature type="signal peptide" evidence="2">
    <location>
        <begin position="1"/>
        <end position="37"/>
    </location>
</feature>
<dbReference type="Proteomes" id="UP000652427">
    <property type="component" value="Unassembled WGS sequence"/>
</dbReference>
<dbReference type="RefSeq" id="WP_176278493.1">
    <property type="nucleotide sequence ID" value="NZ_JABWMH010000001.1"/>
</dbReference>
<dbReference type="EMBL" id="JABWMH010000001">
    <property type="protein sequence ID" value="NVD26995.1"/>
    <property type="molecule type" value="Genomic_DNA"/>
</dbReference>
<feature type="chain" id="PRO_5045618492" description="Lipoprotein" evidence="2">
    <location>
        <begin position="38"/>
        <end position="158"/>
    </location>
</feature>
<evidence type="ECO:0000256" key="2">
    <source>
        <dbReference type="SAM" id="SignalP"/>
    </source>
</evidence>
<evidence type="ECO:0000256" key="1">
    <source>
        <dbReference type="SAM" id="MobiDB-lite"/>
    </source>
</evidence>
<sequence length="158" mass="16340">MTASQPEYEAMSRLIKMPLITAAILALAACGASEAPAAGPASDSSEGAMDASKPDEDVTRAGAAQQVIIRGFECGDNCYLDYSLAAPAPDADTAGETRSALCSVDACIAWFEEQAMPPAFIGRSATVTLGLGEQYDNEGTVMSDDFPLITSIKVDPAP</sequence>
<name>A0ABX2MZX3_9SPHN</name>
<keyword evidence="2" id="KW-0732">Signal</keyword>
<organism evidence="3 4">
    <name type="scientific">Parasphingorhabdus flavimaris</name>
    <dbReference type="NCBI Taxonomy" id="266812"/>
    <lineage>
        <taxon>Bacteria</taxon>
        <taxon>Pseudomonadati</taxon>
        <taxon>Pseudomonadota</taxon>
        <taxon>Alphaproteobacteria</taxon>
        <taxon>Sphingomonadales</taxon>
        <taxon>Sphingomonadaceae</taxon>
        <taxon>Parasphingorhabdus</taxon>
    </lineage>
</organism>
<proteinExistence type="predicted"/>
<reference evidence="3 4" key="1">
    <citation type="submission" date="2020-06" db="EMBL/GenBank/DDBJ databases">
        <authorList>
            <person name="Kim S.-J."/>
            <person name="Park S.-J."/>
        </authorList>
    </citation>
    <scope>NUCLEOTIDE SEQUENCE [LARGE SCALE GENOMIC DNA]</scope>
    <source>
        <strain evidence="3 4">SW-151</strain>
    </source>
</reference>
<evidence type="ECO:0008006" key="5">
    <source>
        <dbReference type="Google" id="ProtNLM"/>
    </source>
</evidence>
<feature type="compositionally biased region" description="Low complexity" evidence="1">
    <location>
        <begin position="38"/>
        <end position="48"/>
    </location>
</feature>
<keyword evidence="4" id="KW-1185">Reference proteome</keyword>
<evidence type="ECO:0000313" key="4">
    <source>
        <dbReference type="Proteomes" id="UP000652427"/>
    </source>
</evidence>